<dbReference type="PROSITE" id="PS00675">
    <property type="entry name" value="SIGMA54_INTERACT_1"/>
    <property type="match status" value="1"/>
</dbReference>
<dbReference type="PANTHER" id="PTHR32046">
    <property type="entry name" value="G DOMAIN-CONTAINING PROTEIN"/>
    <property type="match status" value="1"/>
</dbReference>
<feature type="domain" description="DUF8206" evidence="3">
    <location>
        <begin position="367"/>
        <end position="444"/>
    </location>
</feature>
<evidence type="ECO:0000313" key="4">
    <source>
        <dbReference type="EMBL" id="KAJ2903512.1"/>
    </source>
</evidence>
<dbReference type="InterPro" id="IPR058519">
    <property type="entry name" value="DUF8206"/>
</dbReference>
<proteinExistence type="predicted"/>
<dbReference type="Pfam" id="PF26633">
    <property type="entry name" value="DUF8206"/>
    <property type="match status" value="1"/>
</dbReference>
<evidence type="ECO:0000256" key="2">
    <source>
        <dbReference type="SAM" id="MobiDB-lite"/>
    </source>
</evidence>
<dbReference type="SUPFAM" id="SSF52540">
    <property type="entry name" value="P-loop containing nucleoside triphosphate hydrolases"/>
    <property type="match status" value="1"/>
</dbReference>
<feature type="region of interest" description="Disordered" evidence="2">
    <location>
        <begin position="678"/>
        <end position="831"/>
    </location>
</feature>
<accession>A0AAD5RT46</accession>
<keyword evidence="1" id="KW-0175">Coiled coil</keyword>
<reference evidence="4" key="1">
    <citation type="submission" date="2022-07" db="EMBL/GenBank/DDBJ databases">
        <title>Draft genome sequence of Zalerion maritima ATCC 34329, a (micro)plastics degrading marine fungus.</title>
        <authorList>
            <person name="Paco A."/>
            <person name="Goncalves M.F.M."/>
            <person name="Rocha-Santos T.A.P."/>
            <person name="Alves A."/>
        </authorList>
    </citation>
    <scope>NUCLEOTIDE SEQUENCE</scope>
    <source>
        <strain evidence="4">ATCC 34329</strain>
    </source>
</reference>
<comment type="caution">
    <text evidence="4">The sequence shown here is derived from an EMBL/GenBank/DDBJ whole genome shotgun (WGS) entry which is preliminary data.</text>
</comment>
<sequence>MALASCFVRSEGNPAVSFGPASEANHEPRPGPIHASELNILVLGETGVGKSTFINSMVNYLLFPTFEDALEHPKLEYLVPSKTSINIPDSHGDFELVKISLVPVGTDREEDTELDGSEGESATQRPRVYKIPFQDGVINLIDTPGIGDTRGVGQDTINMQSLLETLSHLDSLHGIIILLKPTQTRLNLTFRYCVEELLVHLHKDAARNIMFGFTNTRASNYTPGDSLLPLRQHLAKMDCPIRTKGNMFSFESEPFRHLAAQKEANIRLPNRPGAIESWSKSQDSTKRMLAYIVDLEPHSVKETLSINRARALVTGLIRPLTEVSRSMRATIRMNENEVSKLREARAKGEELQSKLFFKKVISQLESLEMPQTVCNHADCFETDTAHGHMYKVYPTPCHLGCRHAGVEANMMGHNSLQNCTRFQKNGQFVSNCARCNHKIDYHERKTEQYVPRTTEEKDDDVEKRLQEHQTESQSLEQVTGPILERIEEAKKEEQALRDASARFSLFLKRNCITVYNDQMVAYMDQLIREEHANVDAATAEAAETKAGPGNGDGVEKIDVAKGRLEDLRKHREEYMERVEILRKGLEYAEEHPDAINDKQSDGPDGEDPAAFLKPAEMDEQGITKLVEKLCQGKEWGENIARLKDMWTEASEKQVFVCGQFAGLEDKTLGGFLGLEEPERGKENVASDQVGKVWLGNPKKETTGGSSLEDGTEGRYGEGGKPVDARDEEEHRGTEHEDCPSASKSLGAIQEATGDRHPREGSSPTSKPAGRQESEPALQTPGDHKQNQPSVGDNESSSPKHPSSDPNLKSERGKRQKYAPSEETDGTMDANV</sequence>
<feature type="compositionally biased region" description="Basic and acidic residues" evidence="2">
    <location>
        <begin position="711"/>
        <end position="738"/>
    </location>
</feature>
<gene>
    <name evidence="4" type="ORF">MKZ38_009734</name>
</gene>
<evidence type="ECO:0000313" key="5">
    <source>
        <dbReference type="Proteomes" id="UP001201980"/>
    </source>
</evidence>
<dbReference type="Proteomes" id="UP001201980">
    <property type="component" value="Unassembled WGS sequence"/>
</dbReference>
<dbReference type="EMBL" id="JAKWBI020000079">
    <property type="protein sequence ID" value="KAJ2903512.1"/>
    <property type="molecule type" value="Genomic_DNA"/>
</dbReference>
<organism evidence="4 5">
    <name type="scientific">Zalerion maritima</name>
    <dbReference type="NCBI Taxonomy" id="339359"/>
    <lineage>
        <taxon>Eukaryota</taxon>
        <taxon>Fungi</taxon>
        <taxon>Dikarya</taxon>
        <taxon>Ascomycota</taxon>
        <taxon>Pezizomycotina</taxon>
        <taxon>Sordariomycetes</taxon>
        <taxon>Lulworthiomycetidae</taxon>
        <taxon>Lulworthiales</taxon>
        <taxon>Lulworthiaceae</taxon>
        <taxon>Zalerion</taxon>
    </lineage>
</organism>
<name>A0AAD5RT46_9PEZI</name>
<evidence type="ECO:0000259" key="3">
    <source>
        <dbReference type="Pfam" id="PF26633"/>
    </source>
</evidence>
<feature type="compositionally biased region" description="Polar residues" evidence="2">
    <location>
        <begin position="786"/>
        <end position="806"/>
    </location>
</feature>
<dbReference type="AlphaFoldDB" id="A0AAD5RT46"/>
<keyword evidence="5" id="KW-1185">Reference proteome</keyword>
<dbReference type="Gene3D" id="3.40.50.300">
    <property type="entry name" value="P-loop containing nucleotide triphosphate hydrolases"/>
    <property type="match status" value="1"/>
</dbReference>
<dbReference type="InterPro" id="IPR027417">
    <property type="entry name" value="P-loop_NTPase"/>
</dbReference>
<protein>
    <recommendedName>
        <fullName evidence="3">DUF8206 domain-containing protein</fullName>
    </recommendedName>
</protein>
<feature type="coiled-coil region" evidence="1">
    <location>
        <begin position="557"/>
        <end position="584"/>
    </location>
</feature>
<dbReference type="PANTHER" id="PTHR32046:SF11">
    <property type="entry name" value="IMMUNE-ASSOCIATED NUCLEOTIDE-BINDING PROTEIN 10-LIKE"/>
    <property type="match status" value="1"/>
</dbReference>
<evidence type="ECO:0000256" key="1">
    <source>
        <dbReference type="SAM" id="Coils"/>
    </source>
</evidence>
<dbReference type="InterPro" id="IPR025662">
    <property type="entry name" value="Sigma_54_int_dom_ATP-bd_1"/>
</dbReference>